<keyword evidence="1" id="KW-0175">Coiled coil</keyword>
<dbReference type="EMBL" id="PXOA01000527">
    <property type="protein sequence ID" value="RFU74532.1"/>
    <property type="molecule type" value="Genomic_DNA"/>
</dbReference>
<protein>
    <recommendedName>
        <fullName evidence="3">MIT domain-containing protein</fullName>
    </recommendedName>
</protein>
<feature type="compositionally biased region" description="Low complexity" evidence="2">
    <location>
        <begin position="680"/>
        <end position="692"/>
    </location>
</feature>
<evidence type="ECO:0000256" key="2">
    <source>
        <dbReference type="SAM" id="MobiDB-lite"/>
    </source>
</evidence>
<evidence type="ECO:0000259" key="3">
    <source>
        <dbReference type="Pfam" id="PF04212"/>
    </source>
</evidence>
<feature type="compositionally biased region" description="Polar residues" evidence="2">
    <location>
        <begin position="960"/>
        <end position="969"/>
    </location>
</feature>
<dbReference type="AlphaFoldDB" id="A0A395NEH8"/>
<feature type="compositionally biased region" description="Polar residues" evidence="2">
    <location>
        <begin position="824"/>
        <end position="840"/>
    </location>
</feature>
<evidence type="ECO:0000256" key="1">
    <source>
        <dbReference type="SAM" id="Coils"/>
    </source>
</evidence>
<dbReference type="InterPro" id="IPR007330">
    <property type="entry name" value="MIT_dom"/>
</dbReference>
<dbReference type="STRING" id="490622.A0A395NEH8"/>
<evidence type="ECO:0000313" key="5">
    <source>
        <dbReference type="Proteomes" id="UP000266272"/>
    </source>
</evidence>
<feature type="non-terminal residue" evidence="4">
    <location>
        <position position="1248"/>
    </location>
</feature>
<comment type="caution">
    <text evidence="4">The sequence shown here is derived from an EMBL/GenBank/DDBJ whole genome shotgun (WGS) entry which is preliminary data.</text>
</comment>
<feature type="region of interest" description="Disordered" evidence="2">
    <location>
        <begin position="137"/>
        <end position="181"/>
    </location>
</feature>
<feature type="compositionally biased region" description="Polar residues" evidence="2">
    <location>
        <begin position="555"/>
        <end position="566"/>
    </location>
</feature>
<feature type="compositionally biased region" description="Polar residues" evidence="2">
    <location>
        <begin position="904"/>
        <end position="920"/>
    </location>
</feature>
<dbReference type="Pfam" id="PF04212">
    <property type="entry name" value="MIT"/>
    <property type="match status" value="1"/>
</dbReference>
<dbReference type="OrthoDB" id="1074at2759"/>
<feature type="compositionally biased region" description="Polar residues" evidence="2">
    <location>
        <begin position="1001"/>
        <end position="1010"/>
    </location>
</feature>
<feature type="compositionally biased region" description="Basic and acidic residues" evidence="2">
    <location>
        <begin position="589"/>
        <end position="601"/>
    </location>
</feature>
<dbReference type="InterPro" id="IPR036181">
    <property type="entry name" value="MIT_dom_sf"/>
</dbReference>
<keyword evidence="5" id="KW-1185">Reference proteome</keyword>
<feature type="region of interest" description="Disordered" evidence="2">
    <location>
        <begin position="823"/>
        <end position="944"/>
    </location>
</feature>
<feature type="region of interest" description="Disordered" evidence="2">
    <location>
        <begin position="193"/>
        <end position="428"/>
    </location>
</feature>
<feature type="region of interest" description="Disordered" evidence="2">
    <location>
        <begin position="669"/>
        <end position="694"/>
    </location>
</feature>
<organism evidence="4 5">
    <name type="scientific">Trichoderma arundinaceum</name>
    <dbReference type="NCBI Taxonomy" id="490622"/>
    <lineage>
        <taxon>Eukaryota</taxon>
        <taxon>Fungi</taxon>
        <taxon>Dikarya</taxon>
        <taxon>Ascomycota</taxon>
        <taxon>Pezizomycotina</taxon>
        <taxon>Sordariomycetes</taxon>
        <taxon>Hypocreomycetidae</taxon>
        <taxon>Hypocreales</taxon>
        <taxon>Hypocreaceae</taxon>
        <taxon>Trichoderma</taxon>
    </lineage>
</organism>
<name>A0A395NEH8_TRIAR</name>
<feature type="compositionally biased region" description="Pro residues" evidence="2">
    <location>
        <begin position="144"/>
        <end position="155"/>
    </location>
</feature>
<feature type="compositionally biased region" description="Polar residues" evidence="2">
    <location>
        <begin position="231"/>
        <end position="252"/>
    </location>
</feature>
<feature type="compositionally biased region" description="Low complexity" evidence="2">
    <location>
        <begin position="367"/>
        <end position="381"/>
    </location>
</feature>
<feature type="compositionally biased region" description="Basic residues" evidence="2">
    <location>
        <begin position="636"/>
        <end position="647"/>
    </location>
</feature>
<feature type="compositionally biased region" description="Pro residues" evidence="2">
    <location>
        <begin position="300"/>
        <end position="319"/>
    </location>
</feature>
<evidence type="ECO:0000313" key="4">
    <source>
        <dbReference type="EMBL" id="RFU74532.1"/>
    </source>
</evidence>
<dbReference type="Gene3D" id="1.20.58.80">
    <property type="entry name" value="Phosphotransferase system, lactose/cellobiose-type IIA subunit"/>
    <property type="match status" value="1"/>
</dbReference>
<proteinExistence type="predicted"/>
<dbReference type="SUPFAM" id="SSF116846">
    <property type="entry name" value="MIT domain"/>
    <property type="match status" value="1"/>
</dbReference>
<dbReference type="PANTHER" id="PTHR37327:SF1">
    <property type="entry name" value="MICROTUBULE INTERACTING AND TRANSPORT DOMAIN-CONTAINING PROTEIN"/>
    <property type="match status" value="1"/>
</dbReference>
<dbReference type="PANTHER" id="PTHR37327">
    <property type="entry name" value="CHROMOSOME 1, WHOLE GENOME SHOTGUN SEQUENCE"/>
    <property type="match status" value="1"/>
</dbReference>
<feature type="region of interest" description="Disordered" evidence="2">
    <location>
        <begin position="960"/>
        <end position="1010"/>
    </location>
</feature>
<dbReference type="Proteomes" id="UP000266272">
    <property type="component" value="Unassembled WGS sequence"/>
</dbReference>
<feature type="compositionally biased region" description="Polar residues" evidence="2">
    <location>
        <begin position="322"/>
        <end position="335"/>
    </location>
</feature>
<gene>
    <name evidence="4" type="ORF">TARUN_7702</name>
</gene>
<feature type="coiled-coil region" evidence="1">
    <location>
        <begin position="738"/>
        <end position="787"/>
    </location>
</feature>
<accession>A0A395NEH8</accession>
<feature type="compositionally biased region" description="Basic and acidic residues" evidence="2">
    <location>
        <begin position="397"/>
        <end position="411"/>
    </location>
</feature>
<feature type="domain" description="MIT" evidence="3">
    <location>
        <begin position="424"/>
        <end position="488"/>
    </location>
</feature>
<feature type="compositionally biased region" description="Low complexity" evidence="2">
    <location>
        <begin position="258"/>
        <end position="277"/>
    </location>
</feature>
<feature type="region of interest" description="Disordered" evidence="2">
    <location>
        <begin position="631"/>
        <end position="650"/>
    </location>
</feature>
<feature type="region of interest" description="Disordered" evidence="2">
    <location>
        <begin position="555"/>
        <end position="619"/>
    </location>
</feature>
<sequence length="1248" mass="136222">MPVPVLVPVPVPVRQSHLGFATPKLASPRSTHRDIQIPDFLWILRAWTVGHAAAVGAADLSALSCILPRTGHQPRRSSHRNAPACGHGRLPDKRNIQSCPSPALARPTLYENSQSMQQSHPFDDNIIIGRPVDAASRANLPSVPSSPPPPPPPQLPISHNPPSREAPGIEAVLSSPPKVTPIPRSVFSSVRLPRSSSLAPSQHVLPDGTATSSSSHQTHRDTVHPPVSLKRPSTPSSQPSRGASTGASPQEGSRTRNRWSTSSISSASSRTSPYASRQASISHSHTRRASIEAIALHAPAAPPPPPPPSAQAPTKPPPTGRSRFNSTDRSATPTSAHPMRAESSMSMRHYESSHLRSMSPNPYANPATAATTTTTTSSSTSRMPHEQSHDQYAPRGHSRDHSGKSSRDLGKPRAQKNPSQKAMLSRALQKANTAVQLDNAQNFEGAREAYAEACDLLQQVLDRTSGDEDKRKLEAIRQTYTSRIDELDQMGPWQDETVKALPARPESEDYSASIYMHQDYEIMDEAPRIETARVVSFIGGDNGSPISTAAMQQWQQTTGYTTSDRLQPSRALEPGLLQSSFSRAPRRLRSTDNLRAQHEEAQYAPPPLATRSPSPMKMREEEHADIPHEYHESHQHQQHHNQHHNHQRLPSDSVLSSYDLQELTEGNQNSWLDPIDESGASTASSVHSRTSSLGYRRRHIRAASGNTEAEFDTALDAAIEAAYDDGYEPMEPEDYESLDTSEDAVASALQKVEQARERVRQTEQEAYDELAILRKAQQQNLQHIQEEADKYTPDGFYEDDSSEEEERLLEEITRDFAIEDFTMEQRQSNTATVSSKNQEAWNEDETRPDFISGVRSFSALSQRPPIPHTTNASQPAVPPPTSALPDLPSKVPPSPSRGVRNRRLSGQNPKQLKIETTNLGQPPKSIYDDDEISPSTVEKDPNPLAEPLARTISSQQARLPFATENSASESKVPASPSAKRRPLDGEDASAATPSIHRLRKNFSSSSLRSVKNRNMSVSHLDDSSDLSPGTPMSNPFGKAPAVPALPTPLITSFKENMEAGGGAGLHLFDDNFHVAATPGPQSPVVSMEVPVPLEPCPNDFMLRPFWLMRCLYQTLVHPKGGYVSTKLFVPRDVWRVKGVKIKNVEDKIANCDFLTAALLKLAKVDTLDADAVLEEMQSLEGILEQIQSALARKLGSEVGVQGSGLLFKDASMDGEGGSSVPRSGSVSGKASAFSWRRLRPKTSGVGLG</sequence>
<reference evidence="4 5" key="1">
    <citation type="journal article" date="2018" name="PLoS Pathog.">
        <title>Evolution of structural diversity of trichothecenes, a family of toxins produced by plant pathogenic and entomopathogenic fungi.</title>
        <authorList>
            <person name="Proctor R.H."/>
            <person name="McCormick S.P."/>
            <person name="Kim H.S."/>
            <person name="Cardoza R.E."/>
            <person name="Stanley A.M."/>
            <person name="Lindo L."/>
            <person name="Kelly A."/>
            <person name="Brown D.W."/>
            <person name="Lee T."/>
            <person name="Vaughan M.M."/>
            <person name="Alexander N.J."/>
            <person name="Busman M."/>
            <person name="Gutierrez S."/>
        </authorList>
    </citation>
    <scope>NUCLEOTIDE SEQUENCE [LARGE SCALE GENOMIC DNA]</scope>
    <source>
        <strain evidence="4 5">IBT 40837</strain>
    </source>
</reference>
<feature type="region of interest" description="Disordered" evidence="2">
    <location>
        <begin position="69"/>
        <end position="105"/>
    </location>
</feature>